<keyword evidence="5 6" id="KW-0472">Membrane</keyword>
<comment type="subcellular location">
    <subcellularLocation>
        <location evidence="1">Membrane</location>
        <topology evidence="1">Multi-pass membrane protein</topology>
    </subcellularLocation>
</comment>
<feature type="transmembrane region" description="Helical" evidence="6">
    <location>
        <begin position="141"/>
        <end position="162"/>
    </location>
</feature>
<keyword evidence="8" id="KW-1185">Reference proteome</keyword>
<sequence>MIKNYPQFSFGFAIIAFAELFAIVNGFDELRYFTKSAICISLIIFIILSVKRKGRFTKRIIGGLFFSLLGDIFLMLPVHTDTFFICGMVAFLTAHLFYIFAFYVDASNEVKVEHRNALPVFLVYMTFCVSVFLYLRPYLGALKIPIMVYCFVITMMGIMAALRYGKTNFRSFKWICWGSILFIISDTVLAYNKFVAQVDYAPLIIMVTYMGAQFLITTGTVERKYVKKN</sequence>
<dbReference type="PANTHER" id="PTHR31885:SF6">
    <property type="entry name" value="GH04784P"/>
    <property type="match status" value="1"/>
</dbReference>
<evidence type="ECO:0000313" key="7">
    <source>
        <dbReference type="EMBL" id="MCJ0743072.1"/>
    </source>
</evidence>
<evidence type="ECO:0000256" key="6">
    <source>
        <dbReference type="SAM" id="Phobius"/>
    </source>
</evidence>
<proteinExistence type="inferred from homology"/>
<evidence type="ECO:0000256" key="1">
    <source>
        <dbReference type="ARBA" id="ARBA00004141"/>
    </source>
</evidence>
<evidence type="ECO:0000313" key="8">
    <source>
        <dbReference type="Proteomes" id="UP001165460"/>
    </source>
</evidence>
<keyword evidence="3 6" id="KW-0812">Transmembrane</keyword>
<accession>A0ABS9ZXM4</accession>
<feature type="transmembrane region" description="Helical" evidence="6">
    <location>
        <begin position="116"/>
        <end position="135"/>
    </location>
</feature>
<protein>
    <submittedName>
        <fullName evidence="7">Lysoplasmalogenase</fullName>
    </submittedName>
</protein>
<feature type="transmembrane region" description="Helical" evidence="6">
    <location>
        <begin position="60"/>
        <end position="76"/>
    </location>
</feature>
<dbReference type="InterPro" id="IPR012506">
    <property type="entry name" value="TMEM86B-like"/>
</dbReference>
<gene>
    <name evidence="7" type="ORF">MMF97_10145</name>
</gene>
<dbReference type="Pfam" id="PF07947">
    <property type="entry name" value="YhhN"/>
    <property type="match status" value="1"/>
</dbReference>
<organism evidence="7 8">
    <name type="scientific">Pedobacter montanisoli</name>
    <dbReference type="NCBI Taxonomy" id="2923277"/>
    <lineage>
        <taxon>Bacteria</taxon>
        <taxon>Pseudomonadati</taxon>
        <taxon>Bacteroidota</taxon>
        <taxon>Sphingobacteriia</taxon>
        <taxon>Sphingobacteriales</taxon>
        <taxon>Sphingobacteriaceae</taxon>
        <taxon>Pedobacter</taxon>
    </lineage>
</organism>
<comment type="similarity">
    <text evidence="2">Belongs to the TMEM86 family.</text>
</comment>
<evidence type="ECO:0000256" key="4">
    <source>
        <dbReference type="ARBA" id="ARBA00022989"/>
    </source>
</evidence>
<reference evidence="7" key="1">
    <citation type="submission" date="2022-03" db="EMBL/GenBank/DDBJ databases">
        <authorList>
            <person name="Woo C.Y."/>
        </authorList>
    </citation>
    <scope>NUCLEOTIDE SEQUENCE</scope>
    <source>
        <strain evidence="7">CYS-01</strain>
    </source>
</reference>
<feature type="transmembrane region" description="Helical" evidence="6">
    <location>
        <begin position="32"/>
        <end position="48"/>
    </location>
</feature>
<dbReference type="Proteomes" id="UP001165460">
    <property type="component" value="Unassembled WGS sequence"/>
</dbReference>
<feature type="transmembrane region" description="Helical" evidence="6">
    <location>
        <begin position="174"/>
        <end position="194"/>
    </location>
</feature>
<feature type="transmembrane region" description="Helical" evidence="6">
    <location>
        <begin position="82"/>
        <end position="104"/>
    </location>
</feature>
<evidence type="ECO:0000256" key="5">
    <source>
        <dbReference type="ARBA" id="ARBA00023136"/>
    </source>
</evidence>
<dbReference type="EMBL" id="JALGBH010000002">
    <property type="protein sequence ID" value="MCJ0743072.1"/>
    <property type="molecule type" value="Genomic_DNA"/>
</dbReference>
<dbReference type="PANTHER" id="PTHR31885">
    <property type="entry name" value="GH04784P"/>
    <property type="match status" value="1"/>
</dbReference>
<evidence type="ECO:0000256" key="3">
    <source>
        <dbReference type="ARBA" id="ARBA00022692"/>
    </source>
</evidence>
<name>A0ABS9ZXM4_9SPHI</name>
<keyword evidence="4 6" id="KW-1133">Transmembrane helix</keyword>
<feature type="transmembrane region" description="Helical" evidence="6">
    <location>
        <begin position="200"/>
        <end position="221"/>
    </location>
</feature>
<dbReference type="RefSeq" id="WP_243362112.1">
    <property type="nucleotide sequence ID" value="NZ_JALGBH010000002.1"/>
</dbReference>
<comment type="caution">
    <text evidence="7">The sequence shown here is derived from an EMBL/GenBank/DDBJ whole genome shotgun (WGS) entry which is preliminary data.</text>
</comment>
<evidence type="ECO:0000256" key="2">
    <source>
        <dbReference type="ARBA" id="ARBA00007375"/>
    </source>
</evidence>